<evidence type="ECO:0000256" key="1">
    <source>
        <dbReference type="SAM" id="SignalP"/>
    </source>
</evidence>
<dbReference type="KEGG" id="fpf:DCC35_19465"/>
<dbReference type="Gene3D" id="1.25.40.390">
    <property type="match status" value="1"/>
</dbReference>
<name>A0A4D7K1E5_9BACT</name>
<dbReference type="OrthoDB" id="843771at2"/>
<protein>
    <recommendedName>
        <fullName evidence="4">SusD/RagB family nutrient-binding outer membrane lipoprotein</fullName>
    </recommendedName>
</protein>
<evidence type="ECO:0000313" key="3">
    <source>
        <dbReference type="Proteomes" id="UP000298616"/>
    </source>
</evidence>
<gene>
    <name evidence="2" type="ORF">DCC35_19465</name>
</gene>
<dbReference type="SUPFAM" id="SSF48452">
    <property type="entry name" value="TPR-like"/>
    <property type="match status" value="1"/>
</dbReference>
<dbReference type="EMBL" id="CP028923">
    <property type="protein sequence ID" value="QCK16755.1"/>
    <property type="molecule type" value="Genomic_DNA"/>
</dbReference>
<sequence length="512" mass="58305">MKKLNYINIILLSLAISVTFSCTDDFEELNKNDNAVTGDRIDVDLLFTRATVYGALRYTEFQRAQHLYTNQYIQYYATSVDYFQTDRYITRNDWLTAYWTEAYVDYGMQTQQVINLTEEDETLSNKTNIARIWKAFLVHRITDLWGDVPYFEAWTGNTTPEYTPQEEIYLDMLNELKEAESLLDPSKDSFDGADLIYGGDVNLWAKFANSLRLRLAMRLSEVAPAVAEEHVSEILAEGNIIASNSESAIMPYGRDFGNFDESVQPMSLIRSFNEYRASNTLVDYLKENNDPRLELFIAPAENTGEYTGLQNGLNPSEINVLNVDDFSRESLIVSSPSAPSVLLSYSEVQFLQAEAALRGWTSGNTQEFYEEGITSSINFWISVYEDLQTRLPQSDVENLPEIDITNAEIEAFLAGAGVSYNPNFALEQIITQKWLSYINQGFEPYAEYRRTGYPVLNEIPNTDGLSETGGTEVPVRLRYPAEEQALNNTNYEEAISRQGPDLPTTHIWWDAD</sequence>
<dbReference type="Proteomes" id="UP000298616">
    <property type="component" value="Chromosome"/>
</dbReference>
<dbReference type="PROSITE" id="PS51257">
    <property type="entry name" value="PROKAR_LIPOPROTEIN"/>
    <property type="match status" value="1"/>
</dbReference>
<keyword evidence="1" id="KW-0732">Signal</keyword>
<dbReference type="InterPro" id="IPR041662">
    <property type="entry name" value="SusD-like_2"/>
</dbReference>
<evidence type="ECO:0000313" key="2">
    <source>
        <dbReference type="EMBL" id="QCK16755.1"/>
    </source>
</evidence>
<dbReference type="Pfam" id="PF12771">
    <property type="entry name" value="SusD-like_2"/>
    <property type="match status" value="1"/>
</dbReference>
<dbReference type="InterPro" id="IPR011990">
    <property type="entry name" value="TPR-like_helical_dom_sf"/>
</dbReference>
<proteinExistence type="predicted"/>
<feature type="signal peptide" evidence="1">
    <location>
        <begin position="1"/>
        <end position="23"/>
    </location>
</feature>
<accession>A0A4D7K1E5</accession>
<evidence type="ECO:0008006" key="4">
    <source>
        <dbReference type="Google" id="ProtNLM"/>
    </source>
</evidence>
<reference evidence="2 3" key="1">
    <citation type="submission" date="2018-04" db="EMBL/GenBank/DDBJ databases">
        <title>Complete genome uncultured novel isolate.</title>
        <authorList>
            <person name="Merlino G."/>
        </authorList>
    </citation>
    <scope>NUCLEOTIDE SEQUENCE [LARGE SCALE GENOMIC DNA]</scope>
    <source>
        <strain evidence="3">R1DC9</strain>
    </source>
</reference>
<dbReference type="RefSeq" id="WP_137092348.1">
    <property type="nucleotide sequence ID" value="NZ_CP028923.1"/>
</dbReference>
<keyword evidence="3" id="KW-1185">Reference proteome</keyword>
<organism evidence="2 3">
    <name type="scientific">Mangrovivirga cuniculi</name>
    <dbReference type="NCBI Taxonomy" id="2715131"/>
    <lineage>
        <taxon>Bacteria</taxon>
        <taxon>Pseudomonadati</taxon>
        <taxon>Bacteroidota</taxon>
        <taxon>Cytophagia</taxon>
        <taxon>Cytophagales</taxon>
        <taxon>Mangrovivirgaceae</taxon>
        <taxon>Mangrovivirga</taxon>
    </lineage>
</organism>
<feature type="chain" id="PRO_5020338823" description="SusD/RagB family nutrient-binding outer membrane lipoprotein" evidence="1">
    <location>
        <begin position="24"/>
        <end position="512"/>
    </location>
</feature>
<dbReference type="AlphaFoldDB" id="A0A4D7K1E5"/>